<dbReference type="Gene3D" id="1.10.10.60">
    <property type="entry name" value="Homeodomain-like"/>
    <property type="match status" value="1"/>
</dbReference>
<dbReference type="InterPro" id="IPR011075">
    <property type="entry name" value="TetR_C"/>
</dbReference>
<keyword evidence="7" id="KW-1185">Reference proteome</keyword>
<dbReference type="GO" id="GO:0003700">
    <property type="term" value="F:DNA-binding transcription factor activity"/>
    <property type="evidence" value="ECO:0007669"/>
    <property type="project" value="TreeGrafter"/>
</dbReference>
<evidence type="ECO:0000313" key="6">
    <source>
        <dbReference type="EMBL" id="AEV73009.1"/>
    </source>
</evidence>
<dbReference type="KEGG" id="mrh:MycrhN_2421"/>
<dbReference type="InterPro" id="IPR001647">
    <property type="entry name" value="HTH_TetR"/>
</dbReference>
<protein>
    <submittedName>
        <fullName evidence="6">Transcriptional regulator</fullName>
    </submittedName>
</protein>
<keyword evidence="1" id="KW-0805">Transcription regulation</keyword>
<dbReference type="InterPro" id="IPR009057">
    <property type="entry name" value="Homeodomain-like_sf"/>
</dbReference>
<dbReference type="SUPFAM" id="SSF46689">
    <property type="entry name" value="Homeodomain-like"/>
    <property type="match status" value="1"/>
</dbReference>
<dbReference type="Pfam" id="PF16859">
    <property type="entry name" value="TetR_C_11"/>
    <property type="match status" value="1"/>
</dbReference>
<dbReference type="Pfam" id="PF00440">
    <property type="entry name" value="TetR_N"/>
    <property type="match status" value="1"/>
</dbReference>
<dbReference type="InterPro" id="IPR036271">
    <property type="entry name" value="Tet_transcr_reg_TetR-rel_C_sf"/>
</dbReference>
<organism evidence="6 7">
    <name type="scientific">Mycolicibacterium rhodesiae (strain NBB3)</name>
    <name type="common">Mycobacterium rhodesiae</name>
    <dbReference type="NCBI Taxonomy" id="710685"/>
    <lineage>
        <taxon>Bacteria</taxon>
        <taxon>Bacillati</taxon>
        <taxon>Actinomycetota</taxon>
        <taxon>Actinomycetes</taxon>
        <taxon>Mycobacteriales</taxon>
        <taxon>Mycobacteriaceae</taxon>
        <taxon>Mycolicibacterium</taxon>
    </lineage>
</organism>
<evidence type="ECO:0000256" key="4">
    <source>
        <dbReference type="PROSITE-ProRule" id="PRU00335"/>
    </source>
</evidence>
<dbReference type="HOGENOM" id="CLU_069356_25_6_11"/>
<dbReference type="InterPro" id="IPR050109">
    <property type="entry name" value="HTH-type_TetR-like_transc_reg"/>
</dbReference>
<dbReference type="SUPFAM" id="SSF48498">
    <property type="entry name" value="Tetracyclin repressor-like, C-terminal domain"/>
    <property type="match status" value="1"/>
</dbReference>
<dbReference type="GO" id="GO:0000976">
    <property type="term" value="F:transcription cis-regulatory region binding"/>
    <property type="evidence" value="ECO:0007669"/>
    <property type="project" value="TreeGrafter"/>
</dbReference>
<dbReference type="Gene3D" id="1.10.357.10">
    <property type="entry name" value="Tetracycline Repressor, domain 2"/>
    <property type="match status" value="1"/>
</dbReference>
<proteinExistence type="predicted"/>
<dbReference type="EMBL" id="CP003169">
    <property type="protein sequence ID" value="AEV73009.1"/>
    <property type="molecule type" value="Genomic_DNA"/>
</dbReference>
<keyword evidence="3" id="KW-0804">Transcription</keyword>
<keyword evidence="2 4" id="KW-0238">DNA-binding</keyword>
<name>G8RVD7_MYCRN</name>
<evidence type="ECO:0000256" key="1">
    <source>
        <dbReference type="ARBA" id="ARBA00023015"/>
    </source>
</evidence>
<dbReference type="PANTHER" id="PTHR30055">
    <property type="entry name" value="HTH-TYPE TRANSCRIPTIONAL REGULATOR RUTR"/>
    <property type="match status" value="1"/>
</dbReference>
<reference evidence="6 7" key="1">
    <citation type="submission" date="2011-12" db="EMBL/GenBank/DDBJ databases">
        <title>Complete sequence of Mycobacterium rhodesiae NBB3.</title>
        <authorList>
            <consortium name="US DOE Joint Genome Institute"/>
            <person name="Lucas S."/>
            <person name="Han J."/>
            <person name="Lapidus A."/>
            <person name="Cheng J.-F."/>
            <person name="Goodwin L."/>
            <person name="Pitluck S."/>
            <person name="Peters L."/>
            <person name="Mikhailova N."/>
            <person name="Gu W."/>
            <person name="Detter J.C."/>
            <person name="Han C."/>
            <person name="Tapia R."/>
            <person name="Land M."/>
            <person name="Hauser L."/>
            <person name="Kyrpides N."/>
            <person name="Ivanova N."/>
            <person name="Pagani I."/>
            <person name="Mattes T."/>
            <person name="Holmes A."/>
            <person name="Rutledge P."/>
            <person name="Paulsen I."/>
            <person name="Coleman N."/>
            <person name="Woyke T."/>
        </authorList>
    </citation>
    <scope>NUCLEOTIDE SEQUENCE [LARGE SCALE GENOMIC DNA]</scope>
    <source>
        <strain evidence="6 7">NBB3</strain>
    </source>
</reference>
<dbReference type="PRINTS" id="PR00455">
    <property type="entry name" value="HTHTETR"/>
</dbReference>
<accession>G8RVD7</accession>
<evidence type="ECO:0000313" key="7">
    <source>
        <dbReference type="Proteomes" id="UP000005442"/>
    </source>
</evidence>
<evidence type="ECO:0000256" key="2">
    <source>
        <dbReference type="ARBA" id="ARBA00023125"/>
    </source>
</evidence>
<dbReference type="Proteomes" id="UP000005442">
    <property type="component" value="Chromosome"/>
</dbReference>
<dbReference type="STRING" id="710685.MycrhN_2421"/>
<feature type="DNA-binding region" description="H-T-H motif" evidence="4">
    <location>
        <begin position="35"/>
        <end position="54"/>
    </location>
</feature>
<gene>
    <name evidence="6" type="ordered locus">MycrhN_2421</name>
</gene>
<dbReference type="AlphaFoldDB" id="G8RVD7"/>
<sequence>MSQSRRGRPRSAAVHEAILNATRTLLVDAGYRGVSMDKVAALAGVAVQTVYRRWPSKAPLVVEAVMQAYASGDFTLPDTGDAIADLTTWMREYAEIGSTAESVALIRSLAAAAAEDLTDRDTLYEQLTGRVHDAVCHRLRVGVSAGQIRDDADVEAATDALIGAMLYRTLSVTASAQETEERYRGVIDALLQGIST</sequence>
<dbReference type="PATRIC" id="fig|710685.3.peg.2421"/>
<dbReference type="PANTHER" id="PTHR30055:SF148">
    <property type="entry name" value="TETR-FAMILY TRANSCRIPTIONAL REGULATOR"/>
    <property type="match status" value="1"/>
</dbReference>
<feature type="domain" description="HTH tetR-type" evidence="5">
    <location>
        <begin position="12"/>
        <end position="72"/>
    </location>
</feature>
<evidence type="ECO:0000259" key="5">
    <source>
        <dbReference type="PROSITE" id="PS50977"/>
    </source>
</evidence>
<dbReference type="OrthoDB" id="9796019at2"/>
<dbReference type="eggNOG" id="COG1309">
    <property type="taxonomic scope" value="Bacteria"/>
</dbReference>
<evidence type="ECO:0000256" key="3">
    <source>
        <dbReference type="ARBA" id="ARBA00023163"/>
    </source>
</evidence>
<dbReference type="PROSITE" id="PS50977">
    <property type="entry name" value="HTH_TETR_2"/>
    <property type="match status" value="1"/>
</dbReference>